<name>A0A1R0GLC8_9FUNG</name>
<reference evidence="3 4" key="1">
    <citation type="journal article" date="2016" name="Mol. Biol. Evol.">
        <title>Genome-Wide Survey of Gut Fungi (Harpellales) Reveals the First Horizontally Transferred Ubiquitin Gene from a Mosquito Host.</title>
        <authorList>
            <person name="Wang Y."/>
            <person name="White M.M."/>
            <person name="Kvist S."/>
            <person name="Moncalvo J.M."/>
        </authorList>
    </citation>
    <scope>NUCLEOTIDE SEQUENCE [LARGE SCALE GENOMIC DNA]</scope>
    <source>
        <strain evidence="3 4">ALG-7-W6</strain>
    </source>
</reference>
<feature type="chain" id="PRO_5013090817" evidence="2">
    <location>
        <begin position="16"/>
        <end position="142"/>
    </location>
</feature>
<gene>
    <name evidence="3" type="ORF">AYI68_g8288</name>
</gene>
<evidence type="ECO:0000313" key="3">
    <source>
        <dbReference type="EMBL" id="OLY77679.1"/>
    </source>
</evidence>
<comment type="caution">
    <text evidence="3">The sequence shown here is derived from an EMBL/GenBank/DDBJ whole genome shotgun (WGS) entry which is preliminary data.</text>
</comment>
<feature type="region of interest" description="Disordered" evidence="1">
    <location>
        <begin position="103"/>
        <end position="142"/>
    </location>
</feature>
<evidence type="ECO:0000256" key="2">
    <source>
        <dbReference type="SAM" id="SignalP"/>
    </source>
</evidence>
<keyword evidence="4" id="KW-1185">Reference proteome</keyword>
<protein>
    <submittedName>
        <fullName evidence="3">Uncharacterized protein</fullName>
    </submittedName>
</protein>
<dbReference type="EMBL" id="LSSL01007733">
    <property type="protein sequence ID" value="OLY77679.1"/>
    <property type="molecule type" value="Genomic_DNA"/>
</dbReference>
<evidence type="ECO:0000313" key="4">
    <source>
        <dbReference type="Proteomes" id="UP000187455"/>
    </source>
</evidence>
<dbReference type="AlphaFoldDB" id="A0A1R0GLC8"/>
<sequence length="142" mass="16226">MKFSIASLIIIGITALAVIELPAKSPEILNGSNGIFVKRDRSNGNRRQYGRGRYGSRYRKGRYYRNGRYWDYGYGPDFIAIGVNDDFIGNDVIRDEAIGFAEESIYEPQKSDETTDEPQLPDEHKKEPQLPEEPTDEPKYSD</sequence>
<evidence type="ECO:0000256" key="1">
    <source>
        <dbReference type="SAM" id="MobiDB-lite"/>
    </source>
</evidence>
<dbReference type="STRING" id="133383.A0A1R0GLC8"/>
<keyword evidence="2" id="KW-0732">Signal</keyword>
<organism evidence="3 4">
    <name type="scientific">Smittium mucronatum</name>
    <dbReference type="NCBI Taxonomy" id="133383"/>
    <lineage>
        <taxon>Eukaryota</taxon>
        <taxon>Fungi</taxon>
        <taxon>Fungi incertae sedis</taxon>
        <taxon>Zoopagomycota</taxon>
        <taxon>Kickxellomycotina</taxon>
        <taxon>Harpellomycetes</taxon>
        <taxon>Harpellales</taxon>
        <taxon>Legeriomycetaceae</taxon>
        <taxon>Smittium</taxon>
    </lineage>
</organism>
<dbReference type="Proteomes" id="UP000187455">
    <property type="component" value="Unassembled WGS sequence"/>
</dbReference>
<proteinExistence type="predicted"/>
<feature type="signal peptide" evidence="2">
    <location>
        <begin position="1"/>
        <end position="15"/>
    </location>
</feature>
<accession>A0A1R0GLC8</accession>